<sequence>MRTTRTKDEGPPSPKRPGMGPVFAPSKQASKQTGAASPMHRTACVHSSVSSPSRTDRPAAATPTLRPVQPSVQPSPAPSSVAIQELQRAQGGRGKKKMRSLMDIQAEEAARRVEEEFLEWWAAEEVRLRPCAMRRARLLHRSSSRTRRGGRRGGGIDFDILP</sequence>
<comment type="caution">
    <text evidence="2">The sequence shown here is derived from an EMBL/GenBank/DDBJ whole genome shotgun (WGS) entry which is preliminary data.</text>
</comment>
<reference evidence="2 3" key="1">
    <citation type="submission" date="2021-08" db="EMBL/GenBank/DDBJ databases">
        <title>Draft Genome Sequence of Phanerochaete sordida strain YK-624.</title>
        <authorList>
            <person name="Mori T."/>
            <person name="Dohra H."/>
            <person name="Suzuki T."/>
            <person name="Kawagishi H."/>
            <person name="Hirai H."/>
        </authorList>
    </citation>
    <scope>NUCLEOTIDE SEQUENCE [LARGE SCALE GENOMIC DNA]</scope>
    <source>
        <strain evidence="2 3">YK-624</strain>
    </source>
</reference>
<dbReference type="AlphaFoldDB" id="A0A9P3GM91"/>
<proteinExistence type="predicted"/>
<name>A0A9P3GM91_9APHY</name>
<feature type="region of interest" description="Disordered" evidence="1">
    <location>
        <begin position="1"/>
        <end position="80"/>
    </location>
</feature>
<evidence type="ECO:0000313" key="3">
    <source>
        <dbReference type="Proteomes" id="UP000703269"/>
    </source>
</evidence>
<feature type="compositionally biased region" description="Basic and acidic residues" evidence="1">
    <location>
        <begin position="1"/>
        <end position="10"/>
    </location>
</feature>
<dbReference type="EMBL" id="BPQB01000073">
    <property type="protein sequence ID" value="GJE97538.1"/>
    <property type="molecule type" value="Genomic_DNA"/>
</dbReference>
<accession>A0A9P3GM91</accession>
<organism evidence="2 3">
    <name type="scientific">Phanerochaete sordida</name>
    <dbReference type="NCBI Taxonomy" id="48140"/>
    <lineage>
        <taxon>Eukaryota</taxon>
        <taxon>Fungi</taxon>
        <taxon>Dikarya</taxon>
        <taxon>Basidiomycota</taxon>
        <taxon>Agaricomycotina</taxon>
        <taxon>Agaricomycetes</taxon>
        <taxon>Polyporales</taxon>
        <taxon>Phanerochaetaceae</taxon>
        <taxon>Phanerochaete</taxon>
    </lineage>
</organism>
<evidence type="ECO:0000256" key="1">
    <source>
        <dbReference type="SAM" id="MobiDB-lite"/>
    </source>
</evidence>
<protein>
    <submittedName>
        <fullName evidence="2">Uncharacterized protein</fullName>
    </submittedName>
</protein>
<keyword evidence="3" id="KW-1185">Reference proteome</keyword>
<dbReference type="Proteomes" id="UP000703269">
    <property type="component" value="Unassembled WGS sequence"/>
</dbReference>
<gene>
    <name evidence="2" type="ORF">PsYK624_137590</name>
</gene>
<feature type="region of interest" description="Disordered" evidence="1">
    <location>
        <begin position="143"/>
        <end position="162"/>
    </location>
</feature>
<evidence type="ECO:0000313" key="2">
    <source>
        <dbReference type="EMBL" id="GJE97538.1"/>
    </source>
</evidence>
<feature type="compositionally biased region" description="Low complexity" evidence="1">
    <location>
        <begin position="67"/>
        <end position="80"/>
    </location>
</feature>